<dbReference type="AlphaFoldDB" id="A0AAU7DPL0"/>
<feature type="domain" description="Bacterial Ig-like" evidence="5">
    <location>
        <begin position="769"/>
        <end position="857"/>
    </location>
</feature>
<feature type="chain" id="PRO_5043425508" evidence="4">
    <location>
        <begin position="37"/>
        <end position="858"/>
    </location>
</feature>
<dbReference type="SUPFAM" id="SSF69318">
    <property type="entry name" value="Integrin alpha N-terminal domain"/>
    <property type="match status" value="3"/>
</dbReference>
<dbReference type="Gene3D" id="2.40.128.340">
    <property type="match status" value="1"/>
</dbReference>
<dbReference type="InterPro" id="IPR013519">
    <property type="entry name" value="Int_alpha_beta-p"/>
</dbReference>
<dbReference type="InterPro" id="IPR013517">
    <property type="entry name" value="FG-GAP"/>
</dbReference>
<dbReference type="InterPro" id="IPR032109">
    <property type="entry name" value="Big_3_5"/>
</dbReference>
<name>A0AAU7DPL0_9BACT</name>
<protein>
    <submittedName>
        <fullName evidence="6">FG-GAP-like repeat-containing protein</fullName>
    </submittedName>
</protein>
<evidence type="ECO:0000256" key="3">
    <source>
        <dbReference type="ARBA" id="ARBA00023180"/>
    </source>
</evidence>
<dbReference type="EMBL" id="CP121196">
    <property type="protein sequence ID" value="XBH19718.1"/>
    <property type="molecule type" value="Genomic_DNA"/>
</dbReference>
<organism evidence="6">
    <name type="scientific">Telmatobacter sp. DSM 110680</name>
    <dbReference type="NCBI Taxonomy" id="3036704"/>
    <lineage>
        <taxon>Bacteria</taxon>
        <taxon>Pseudomonadati</taxon>
        <taxon>Acidobacteriota</taxon>
        <taxon>Terriglobia</taxon>
        <taxon>Terriglobales</taxon>
        <taxon>Acidobacteriaceae</taxon>
        <taxon>Telmatobacter</taxon>
    </lineage>
</organism>
<dbReference type="Gene3D" id="2.60.40.10">
    <property type="entry name" value="Immunoglobulins"/>
    <property type="match status" value="1"/>
</dbReference>
<feature type="signal peptide" evidence="4">
    <location>
        <begin position="1"/>
        <end position="36"/>
    </location>
</feature>
<evidence type="ECO:0000313" key="6">
    <source>
        <dbReference type="EMBL" id="XBH19718.1"/>
    </source>
</evidence>
<keyword evidence="1 4" id="KW-0732">Signal</keyword>
<evidence type="ECO:0000259" key="5">
    <source>
        <dbReference type="Pfam" id="PF16640"/>
    </source>
</evidence>
<dbReference type="InterPro" id="IPR028994">
    <property type="entry name" value="Integrin_alpha_N"/>
</dbReference>
<sequence length="858" mass="87357">MPLRPYLAKNLNSYLRILRLSAAGLVALMFALSSHATTANQFFQLNVHSTGGTPVKIVTADFNHDGKADIVALNSNNVLSILLGTGSSSFAVSKTIATLPANTASLAARLVAGDFNGDGHQDVALMASPGNLVKVFLGHGDGTFAAPVTIADGLPSAGDMLTGDFNGDDKADLVVANGTSISVLLGKSGGTFQTPIVTKTGLSSPTSLVLAVGDVNRDSHLDIAANDTNGETQVLLGTGTGHFTLKSAFSFNPPPENLPTTIAIADFTGDGKPDIAVGFPTDYPIWYIGQACIIPGYGDGTFNQNTVTCARTPYTFGEMHVGNLNGKQDLVFSSDPMMVQFNNGSGVMTSSSYGVGGGPMVVGDFSGDGRQDIAVGAVGGVQVVVNSAPGVLRAPLAMYDVAGGTFTESMIMNTTDFNGDGYADLAVIDFFDEHGSYLSSGDVLLGGSKNLLTRGGNFGFGISPDYSYSAATPAIGDFNHDGKLDIAIATFNFTQGGNSGSGLQVSFGDGKGNFPTSGPLLDTNSNYIAAGDYNGDGKADLASLDGSTFEILIGKGDGTFASPVTYAVGLNPVFVLQADLNGDGKKDIIVVNQGGNDVSVLLGKGDGTFLPQKTYAAGTAPVAVVTGDFNRDGKIDMAVASSAGISVLLGNGNGTFQAEKTYSAGGAVTGIAESALHQDGLVDLIGIVPASQRFVVLPGTGSGTFGSAVVFPLDRAPTQMVAGDFNHDGATDLAFLGNASDRADTTGNGFNNVGSLVIFYNQGGDHLTLTSNLSKPTATQSVTFTAHVIPSIGEIGTPSGVVTFKNGSATLGTVSMSGGAASITTKLTAGTHQIVASYGGNSSFNPNHSVTLTIVVTP</sequence>
<dbReference type="Gene3D" id="2.130.10.130">
    <property type="entry name" value="Integrin alpha, N-terminal"/>
    <property type="match status" value="2"/>
</dbReference>
<dbReference type="Gene3D" id="2.30.30.100">
    <property type="match status" value="3"/>
</dbReference>
<gene>
    <name evidence="6" type="ORF">P8935_10475</name>
</gene>
<dbReference type="PANTHER" id="PTHR46580">
    <property type="entry name" value="SENSOR KINASE-RELATED"/>
    <property type="match status" value="1"/>
</dbReference>
<dbReference type="RefSeq" id="WP_348264939.1">
    <property type="nucleotide sequence ID" value="NZ_CP121196.1"/>
</dbReference>
<dbReference type="SMART" id="SM00191">
    <property type="entry name" value="Int_alpha"/>
    <property type="match status" value="4"/>
</dbReference>
<evidence type="ECO:0000256" key="1">
    <source>
        <dbReference type="ARBA" id="ARBA00022729"/>
    </source>
</evidence>
<accession>A0AAU7DPL0</accession>
<proteinExistence type="predicted"/>
<dbReference type="Pfam" id="PF13517">
    <property type="entry name" value="FG-GAP_3"/>
    <property type="match status" value="6"/>
</dbReference>
<evidence type="ECO:0000256" key="2">
    <source>
        <dbReference type="ARBA" id="ARBA00022737"/>
    </source>
</evidence>
<evidence type="ECO:0000256" key="4">
    <source>
        <dbReference type="SAM" id="SignalP"/>
    </source>
</evidence>
<dbReference type="InterPro" id="IPR013783">
    <property type="entry name" value="Ig-like_fold"/>
</dbReference>
<reference evidence="6" key="1">
    <citation type="submission" date="2023-03" db="EMBL/GenBank/DDBJ databases">
        <title>Edaphobacter sp.</title>
        <authorList>
            <person name="Huber K.J."/>
            <person name="Papendorf J."/>
            <person name="Pilke C."/>
            <person name="Bunk B."/>
            <person name="Sproeer C."/>
            <person name="Pester M."/>
        </authorList>
    </citation>
    <scope>NUCLEOTIDE SEQUENCE</scope>
    <source>
        <strain evidence="6">DSM 110680</strain>
    </source>
</reference>
<keyword evidence="2" id="KW-0677">Repeat</keyword>
<keyword evidence="3" id="KW-0325">Glycoprotein</keyword>
<dbReference type="Pfam" id="PF16640">
    <property type="entry name" value="Big_3_5"/>
    <property type="match status" value="1"/>
</dbReference>